<name>A0A8S3WUG1_PARAO</name>
<dbReference type="Pfam" id="PF14529">
    <property type="entry name" value="Exo_endo_phos_2"/>
    <property type="match status" value="1"/>
</dbReference>
<reference evidence="4" key="1">
    <citation type="submission" date="2021-04" db="EMBL/GenBank/DDBJ databases">
        <authorList>
            <person name="Tunstrom K."/>
        </authorList>
    </citation>
    <scope>NUCLEOTIDE SEQUENCE</scope>
</reference>
<feature type="domain" description="Endonuclease/exonuclease/phosphatase" evidence="3">
    <location>
        <begin position="189"/>
        <end position="283"/>
    </location>
</feature>
<evidence type="ECO:0000259" key="3">
    <source>
        <dbReference type="Pfam" id="PF14529"/>
    </source>
</evidence>
<comment type="similarity">
    <text evidence="1 2">Belongs to the eIF-2B alpha/beta/delta subunits family.</text>
</comment>
<evidence type="ECO:0000313" key="5">
    <source>
        <dbReference type="Proteomes" id="UP000691718"/>
    </source>
</evidence>
<sequence>MIDYPRRVPAPLENPSLSIHDRVSPLLSVGAQAAPRILGGGKIPLKTTTARGKRSNKTKATPATLSVNFCNIRGLHSNLNAVHYHLETARPALLFLTETQVSSPADVSYLSCPGYKLEHSFVPRAGVCVYVREDICSRRLGRLEGSDLSILWLRVDSDDHPRVYGCLYRSHSGNAETDRLFDHVQMAADSLLQQIPSAEIVILGDFNAHHAEWLGSRLTDHAGRSVHDFALAYGLTQLVTSPTRIPDVEDHAPSLLDLLLTSHPDGYQISVDAPLGSSDHCLVRSVVPLTLKSRLHSAGCRRVWHYRSADWDGMRSFFASYPWGRVCFSPDDPNVVADSVADVVLQGMELFIPSSVVPIGGKSQPWFGHSCKIASCYKQECYQAWADASASRDVNTSALKKKYNSASRSFKRVIAKAKSEHIGRIGEKLVRLPSGTRAFWSLAKAVQGNFCQPSLPSLHREDDSLAHTAKEKATALVDRIQMVWMITMKKEEVQEIFLKILREEEDVSAGVAAIRTLLTVIENYKVATVRELDLNLQLAVDAMRHCDQPVTAISSGCELFMRFITFTKLDVKSFEECEQIMLQRGHIFFETLLEARGKVAKQALPFISDGCKILTHSRSRVVLQAMLEAAKANKRFHVYVTMSGPDNSGVLMHKQLEAGGVDATLILDAAVGYIMEQVDIVMLGAEGVTESGGIINKIGTYSLAMSALELKKPVHVLTESFKFSRIYPLNQQDLPNEFKYLSSVLKSGKDLSKEHPLVDYTPPAYITLLFTDLGILTPSAVSDELIKLYL</sequence>
<dbReference type="OrthoDB" id="10249309at2759"/>
<dbReference type="Pfam" id="PF01008">
    <property type="entry name" value="IF-2B"/>
    <property type="match status" value="1"/>
</dbReference>
<dbReference type="EMBL" id="CAJQZP010000746">
    <property type="protein sequence ID" value="CAG4982714.1"/>
    <property type="molecule type" value="Genomic_DNA"/>
</dbReference>
<accession>A0A8S3WUG1</accession>
<evidence type="ECO:0000256" key="1">
    <source>
        <dbReference type="ARBA" id="ARBA00007251"/>
    </source>
</evidence>
<protein>
    <submittedName>
        <fullName evidence="4">(apollo) hypothetical protein</fullName>
    </submittedName>
</protein>
<dbReference type="AlphaFoldDB" id="A0A8S3WUG1"/>
<dbReference type="Proteomes" id="UP000691718">
    <property type="component" value="Unassembled WGS sequence"/>
</dbReference>
<comment type="caution">
    <text evidence="4">The sequence shown here is derived from an EMBL/GenBank/DDBJ whole genome shotgun (WGS) entry which is preliminary data.</text>
</comment>
<dbReference type="FunFam" id="3.40.50.10470:FF:000001">
    <property type="entry name" value="Translation initiation factor eIF-2B subunit alpha"/>
    <property type="match status" value="1"/>
</dbReference>
<dbReference type="GO" id="GO:0005085">
    <property type="term" value="F:guanyl-nucleotide exchange factor activity"/>
    <property type="evidence" value="ECO:0007669"/>
    <property type="project" value="TreeGrafter"/>
</dbReference>
<proteinExistence type="inferred from homology"/>
<evidence type="ECO:0000313" key="4">
    <source>
        <dbReference type="EMBL" id="CAG4982714.1"/>
    </source>
</evidence>
<dbReference type="GO" id="GO:0005851">
    <property type="term" value="C:eukaryotic translation initiation factor 2B complex"/>
    <property type="evidence" value="ECO:0007669"/>
    <property type="project" value="TreeGrafter"/>
</dbReference>
<keyword evidence="5" id="KW-1185">Reference proteome</keyword>
<evidence type="ECO:0000256" key="2">
    <source>
        <dbReference type="RuleBase" id="RU003814"/>
    </source>
</evidence>
<dbReference type="InterPro" id="IPR005135">
    <property type="entry name" value="Endo/exonuclease/phosphatase"/>
</dbReference>
<dbReference type="GO" id="GO:0003743">
    <property type="term" value="F:translation initiation factor activity"/>
    <property type="evidence" value="ECO:0007669"/>
    <property type="project" value="TreeGrafter"/>
</dbReference>
<dbReference type="PANTHER" id="PTHR45860">
    <property type="entry name" value="TRANSLATION INITIATION FACTOR EIF-2B SUBUNIT ALPHA"/>
    <property type="match status" value="1"/>
</dbReference>
<dbReference type="InterPro" id="IPR051501">
    <property type="entry name" value="eIF2B_alpha/beta/delta"/>
</dbReference>
<dbReference type="GO" id="GO:0003824">
    <property type="term" value="F:catalytic activity"/>
    <property type="evidence" value="ECO:0007669"/>
    <property type="project" value="InterPro"/>
</dbReference>
<dbReference type="PANTHER" id="PTHR45860:SF1">
    <property type="entry name" value="TRANSLATION INITIATION FACTOR EIF-2B SUBUNIT ALPHA"/>
    <property type="match status" value="1"/>
</dbReference>
<organism evidence="4 5">
    <name type="scientific">Parnassius apollo</name>
    <name type="common">Apollo butterfly</name>
    <name type="synonym">Papilio apollo</name>
    <dbReference type="NCBI Taxonomy" id="110799"/>
    <lineage>
        <taxon>Eukaryota</taxon>
        <taxon>Metazoa</taxon>
        <taxon>Ecdysozoa</taxon>
        <taxon>Arthropoda</taxon>
        <taxon>Hexapoda</taxon>
        <taxon>Insecta</taxon>
        <taxon>Pterygota</taxon>
        <taxon>Neoptera</taxon>
        <taxon>Endopterygota</taxon>
        <taxon>Lepidoptera</taxon>
        <taxon>Glossata</taxon>
        <taxon>Ditrysia</taxon>
        <taxon>Papilionoidea</taxon>
        <taxon>Papilionidae</taxon>
        <taxon>Parnassiinae</taxon>
        <taxon>Parnassini</taxon>
        <taxon>Parnassius</taxon>
        <taxon>Parnassius</taxon>
    </lineage>
</organism>
<dbReference type="InterPro" id="IPR000649">
    <property type="entry name" value="IF-2B-related"/>
</dbReference>
<gene>
    <name evidence="4" type="ORF">PAPOLLO_LOCUS10506</name>
</gene>